<dbReference type="AlphaFoldDB" id="A0A098G4H5"/>
<gene>
    <name evidence="1" type="ORF">LFA_0938</name>
</gene>
<dbReference type="KEGG" id="lfa:LFA_0938"/>
<accession>A0A098G4H5</accession>
<dbReference type="EMBL" id="LN614827">
    <property type="protein sequence ID" value="CEG56380.1"/>
    <property type="molecule type" value="Genomic_DNA"/>
</dbReference>
<evidence type="ECO:0000313" key="1">
    <source>
        <dbReference type="EMBL" id="CEG56380.1"/>
    </source>
</evidence>
<organism evidence="1 2">
    <name type="scientific">Legionella fallonii LLAP-10</name>
    <dbReference type="NCBI Taxonomy" id="1212491"/>
    <lineage>
        <taxon>Bacteria</taxon>
        <taxon>Pseudomonadati</taxon>
        <taxon>Pseudomonadota</taxon>
        <taxon>Gammaproteobacteria</taxon>
        <taxon>Legionellales</taxon>
        <taxon>Legionellaceae</taxon>
        <taxon>Legionella</taxon>
    </lineage>
</organism>
<sequence length="57" mass="6420">MIANIVLLMTNKITMCSQSVRIGNAITQGNVYKQPIFKKNRVIGCDQRAFLQFSLVC</sequence>
<protein>
    <submittedName>
        <fullName evidence="1">Uncharacterized protein</fullName>
    </submittedName>
</protein>
<name>A0A098G4H5_9GAMM</name>
<reference evidence="2" key="1">
    <citation type="submission" date="2014-09" db="EMBL/GenBank/DDBJ databases">
        <authorList>
            <person name="Gomez-Valero L."/>
        </authorList>
    </citation>
    <scope>NUCLEOTIDE SEQUENCE [LARGE SCALE GENOMIC DNA]</scope>
    <source>
        <strain evidence="2">ATCC700992</strain>
    </source>
</reference>
<dbReference type="Proteomes" id="UP000032430">
    <property type="component" value="Chromosome I"/>
</dbReference>
<evidence type="ECO:0000313" key="2">
    <source>
        <dbReference type="Proteomes" id="UP000032430"/>
    </source>
</evidence>
<keyword evidence="2" id="KW-1185">Reference proteome</keyword>
<proteinExistence type="predicted"/>
<dbReference type="HOGENOM" id="CLU_2991146_0_0_6"/>